<proteinExistence type="inferred from homology"/>
<evidence type="ECO:0000256" key="3">
    <source>
        <dbReference type="RuleBase" id="RU361155"/>
    </source>
</evidence>
<reference evidence="5" key="3">
    <citation type="submission" date="2015-04" db="UniProtKB">
        <authorList>
            <consortium name="EnsemblPlants"/>
        </authorList>
    </citation>
    <scope>IDENTIFICATION</scope>
</reference>
<keyword evidence="2 3" id="KW-0808">Transferase</keyword>
<dbReference type="PANTHER" id="PTHR11783">
    <property type="entry name" value="SULFOTRANSFERASE SULT"/>
    <property type="match status" value="1"/>
</dbReference>
<protein>
    <recommendedName>
        <fullName evidence="3">Sulfotransferase</fullName>
        <ecNumber evidence="3">2.8.2.-</ecNumber>
    </recommendedName>
</protein>
<dbReference type="Gene3D" id="3.40.50.300">
    <property type="entry name" value="P-loop containing nucleotide triphosphate hydrolases"/>
    <property type="match status" value="1"/>
</dbReference>
<evidence type="ECO:0000313" key="5">
    <source>
        <dbReference type="EnsemblPlants" id="LPERR11G11460.1"/>
    </source>
</evidence>
<sequence length="333" mass="37211">MAPFADIEDIAKLIPSLPLETRCPPFPLRQYGGFWLPEWVLPGINAVHTRFDPRQSDVFLASFPKSGTTWLKALAFATIHRVHHPPSSGESHPLRRSSPHDCVKFFESAFAFSSGDVFAAFPSPRILATHIPYSLLPETITANASGCRIVYICRDPKDTFVSMWLFTNKNRKVNGALTTEQSSLTIEEVFDLFCDGRCVVGPMWRHVIEYWEQSQRRPEKVLFLCYEKMLCDPSRHVKKLADFLGCPFSVEEEKGGVVDAIVDLCSFDKLKSLQANKNGVTDLAAKKESFFRKGVAGDWGNHISAEMAARLDGIVEDALEGSGFTFDAVDDAE</sequence>
<comment type="similarity">
    <text evidence="1 3">Belongs to the sulfotransferase 1 family.</text>
</comment>
<organism evidence="5 6">
    <name type="scientific">Leersia perrieri</name>
    <dbReference type="NCBI Taxonomy" id="77586"/>
    <lineage>
        <taxon>Eukaryota</taxon>
        <taxon>Viridiplantae</taxon>
        <taxon>Streptophyta</taxon>
        <taxon>Embryophyta</taxon>
        <taxon>Tracheophyta</taxon>
        <taxon>Spermatophyta</taxon>
        <taxon>Magnoliopsida</taxon>
        <taxon>Liliopsida</taxon>
        <taxon>Poales</taxon>
        <taxon>Poaceae</taxon>
        <taxon>BOP clade</taxon>
        <taxon>Oryzoideae</taxon>
        <taxon>Oryzeae</taxon>
        <taxon>Oryzinae</taxon>
        <taxon>Leersia</taxon>
    </lineage>
</organism>
<dbReference type="AlphaFoldDB" id="A0A0D9XSC2"/>
<dbReference type="SUPFAM" id="SSF52540">
    <property type="entry name" value="P-loop containing nucleoside triphosphate hydrolases"/>
    <property type="match status" value="1"/>
</dbReference>
<dbReference type="HOGENOM" id="CLU_027239_0_1_1"/>
<dbReference type="GO" id="GO:0008146">
    <property type="term" value="F:sulfotransferase activity"/>
    <property type="evidence" value="ECO:0007669"/>
    <property type="project" value="InterPro"/>
</dbReference>
<dbReference type="EnsemblPlants" id="LPERR11G11460.1">
    <property type="protein sequence ID" value="LPERR11G11460.1"/>
    <property type="gene ID" value="LPERR11G11460"/>
</dbReference>
<reference evidence="6" key="2">
    <citation type="submission" date="2013-12" db="EMBL/GenBank/DDBJ databases">
        <authorList>
            <person name="Yu Y."/>
            <person name="Lee S."/>
            <person name="de Baynast K."/>
            <person name="Wissotski M."/>
            <person name="Liu L."/>
            <person name="Talag J."/>
            <person name="Goicoechea J."/>
            <person name="Angelova A."/>
            <person name="Jetty R."/>
            <person name="Kudrna D."/>
            <person name="Golser W."/>
            <person name="Rivera L."/>
            <person name="Zhang J."/>
            <person name="Wing R."/>
        </authorList>
    </citation>
    <scope>NUCLEOTIDE SEQUENCE</scope>
</reference>
<dbReference type="InterPro" id="IPR000863">
    <property type="entry name" value="Sulfotransferase_dom"/>
</dbReference>
<dbReference type="eggNOG" id="KOG1584">
    <property type="taxonomic scope" value="Eukaryota"/>
</dbReference>
<evidence type="ECO:0000256" key="1">
    <source>
        <dbReference type="ARBA" id="ARBA00005771"/>
    </source>
</evidence>
<dbReference type="EC" id="2.8.2.-" evidence="3"/>
<reference evidence="5 6" key="1">
    <citation type="submission" date="2012-08" db="EMBL/GenBank/DDBJ databases">
        <title>Oryza genome evolution.</title>
        <authorList>
            <person name="Wing R.A."/>
        </authorList>
    </citation>
    <scope>NUCLEOTIDE SEQUENCE</scope>
</reference>
<evidence type="ECO:0000313" key="6">
    <source>
        <dbReference type="Proteomes" id="UP000032180"/>
    </source>
</evidence>
<dbReference type="Pfam" id="PF00685">
    <property type="entry name" value="Sulfotransfer_1"/>
    <property type="match status" value="1"/>
</dbReference>
<name>A0A0D9XSC2_9ORYZ</name>
<dbReference type="InterPro" id="IPR027417">
    <property type="entry name" value="P-loop_NTPase"/>
</dbReference>
<dbReference type="Proteomes" id="UP000032180">
    <property type="component" value="Chromosome 11"/>
</dbReference>
<evidence type="ECO:0000259" key="4">
    <source>
        <dbReference type="Pfam" id="PF00685"/>
    </source>
</evidence>
<feature type="domain" description="Sulfotransferase" evidence="4">
    <location>
        <begin position="56"/>
        <end position="322"/>
    </location>
</feature>
<dbReference type="Gramene" id="LPERR11G11460.1">
    <property type="protein sequence ID" value="LPERR11G11460.1"/>
    <property type="gene ID" value="LPERR11G11460"/>
</dbReference>
<keyword evidence="6" id="KW-1185">Reference proteome</keyword>
<evidence type="ECO:0000256" key="2">
    <source>
        <dbReference type="ARBA" id="ARBA00022679"/>
    </source>
</evidence>
<accession>A0A0D9XSC2</accession>